<evidence type="ECO:0000313" key="3">
    <source>
        <dbReference type="Proteomes" id="UP001603857"/>
    </source>
</evidence>
<evidence type="ECO:0000313" key="2">
    <source>
        <dbReference type="EMBL" id="KAL2331524.1"/>
    </source>
</evidence>
<dbReference type="Proteomes" id="UP001603857">
    <property type="component" value="Unassembled WGS sequence"/>
</dbReference>
<comment type="caution">
    <text evidence="2">The sequence shown here is derived from an EMBL/GenBank/DDBJ whole genome shotgun (WGS) entry which is preliminary data.</text>
</comment>
<dbReference type="PANTHER" id="PTHR33625">
    <property type="entry name" value="OS08G0179900 PROTEIN"/>
    <property type="match status" value="1"/>
</dbReference>
<organism evidence="2 3">
    <name type="scientific">Flemingia macrophylla</name>
    <dbReference type="NCBI Taxonomy" id="520843"/>
    <lineage>
        <taxon>Eukaryota</taxon>
        <taxon>Viridiplantae</taxon>
        <taxon>Streptophyta</taxon>
        <taxon>Embryophyta</taxon>
        <taxon>Tracheophyta</taxon>
        <taxon>Spermatophyta</taxon>
        <taxon>Magnoliopsida</taxon>
        <taxon>eudicotyledons</taxon>
        <taxon>Gunneridae</taxon>
        <taxon>Pentapetalae</taxon>
        <taxon>rosids</taxon>
        <taxon>fabids</taxon>
        <taxon>Fabales</taxon>
        <taxon>Fabaceae</taxon>
        <taxon>Papilionoideae</taxon>
        <taxon>50 kb inversion clade</taxon>
        <taxon>NPAAA clade</taxon>
        <taxon>indigoferoid/millettioid clade</taxon>
        <taxon>Phaseoleae</taxon>
        <taxon>Flemingia</taxon>
    </lineage>
</organism>
<gene>
    <name evidence="2" type="ORF">Fmac_019105</name>
</gene>
<reference evidence="2 3" key="1">
    <citation type="submission" date="2024-08" db="EMBL/GenBank/DDBJ databases">
        <title>Insights into the chromosomal genome structure of Flemingia macrophylla.</title>
        <authorList>
            <person name="Ding Y."/>
            <person name="Zhao Y."/>
            <person name="Bi W."/>
            <person name="Wu M."/>
            <person name="Zhao G."/>
            <person name="Gong Y."/>
            <person name="Li W."/>
            <person name="Zhang P."/>
        </authorList>
    </citation>
    <scope>NUCLEOTIDE SEQUENCE [LARGE SCALE GENOMIC DNA]</scope>
    <source>
        <strain evidence="2">DYQJB</strain>
        <tissue evidence="2">Leaf</tissue>
    </source>
</reference>
<keyword evidence="3" id="KW-1185">Reference proteome</keyword>
<protein>
    <submittedName>
        <fullName evidence="2">Uncharacterized protein</fullName>
    </submittedName>
</protein>
<evidence type="ECO:0000256" key="1">
    <source>
        <dbReference type="SAM" id="Phobius"/>
    </source>
</evidence>
<dbReference type="PANTHER" id="PTHR33625:SF4">
    <property type="entry name" value="OS08G0179900 PROTEIN"/>
    <property type="match status" value="1"/>
</dbReference>
<keyword evidence="1" id="KW-0812">Transmembrane</keyword>
<accession>A0ABD1M6X9</accession>
<sequence>MVGGGAMRRVAKFAAAGMRVPSQTAARASEVAASWDVDDWEVADAGEVEEEGVARVVLHHGVPSIHEAKEATTQLKQAIHKMYLSSNCSECDGSSFASQVSVMSPSHSELDNRSRVTDAISNPSTTNPALHAFQLLSESPEAQSVVASIACDPNIWNAIVQNPALQDFFQSQQTDHDFRAGFEVEDQKVGESPYSDSVYGFIDSLNILHNVKFTVAEMVSSVSHYFQNMFGFLIGETSSVGIDARGNTRANFIDPMTMGGTFMGLAVLVVMVIMLKRA</sequence>
<dbReference type="AlphaFoldDB" id="A0ABD1M6X9"/>
<keyword evidence="1" id="KW-0472">Membrane</keyword>
<dbReference type="EMBL" id="JBGMDY010000006">
    <property type="protein sequence ID" value="KAL2331524.1"/>
    <property type="molecule type" value="Genomic_DNA"/>
</dbReference>
<name>A0ABD1M6X9_9FABA</name>
<feature type="transmembrane region" description="Helical" evidence="1">
    <location>
        <begin position="256"/>
        <end position="275"/>
    </location>
</feature>
<proteinExistence type="predicted"/>
<keyword evidence="1" id="KW-1133">Transmembrane helix</keyword>